<comment type="cofactor">
    <cofactor evidence="2">
        <name>Mg(2+)</name>
        <dbReference type="ChEBI" id="CHEBI:18420"/>
    </cofactor>
</comment>
<feature type="binding site" evidence="2">
    <location>
        <position position="123"/>
    </location>
    <ligand>
        <name>substrate</name>
    </ligand>
</feature>
<gene>
    <name evidence="3" type="primary">proA_1</name>
    <name evidence="3" type="ORF">HRbin17_00457</name>
</gene>
<dbReference type="Proteomes" id="UP000236173">
    <property type="component" value="Unassembled WGS sequence"/>
</dbReference>
<dbReference type="PANTHER" id="PTHR33254">
    <property type="entry name" value="4-HYDROXY-4-METHYL-2-OXOGLUTARATE ALDOLASE 3-RELATED"/>
    <property type="match status" value="1"/>
</dbReference>
<keyword evidence="3" id="KW-0456">Lyase</keyword>
<dbReference type="GO" id="GO:0046872">
    <property type="term" value="F:metal ion binding"/>
    <property type="evidence" value="ECO:0007669"/>
    <property type="project" value="UniProtKB-KW"/>
</dbReference>
<dbReference type="InterPro" id="IPR036704">
    <property type="entry name" value="RraA/RraA-like_sf"/>
</dbReference>
<feature type="binding site" evidence="2">
    <location>
        <position position="122"/>
    </location>
    <ligand>
        <name>substrate</name>
    </ligand>
</feature>
<dbReference type="Pfam" id="PF03737">
    <property type="entry name" value="RraA-like"/>
    <property type="match status" value="1"/>
</dbReference>
<dbReference type="InterPro" id="IPR005493">
    <property type="entry name" value="RraA/RraA-like"/>
</dbReference>
<organism evidence="3 4">
    <name type="scientific">Candidatus Fervidibacter japonicus</name>
    <dbReference type="NCBI Taxonomy" id="2035412"/>
    <lineage>
        <taxon>Bacteria</taxon>
        <taxon>Candidatus Fervidibacterota</taxon>
        <taxon>Candidatus Fervidibacter</taxon>
    </lineage>
</organism>
<evidence type="ECO:0000256" key="1">
    <source>
        <dbReference type="ARBA" id="ARBA00029596"/>
    </source>
</evidence>
<dbReference type="EMBL" id="BEHT01000004">
    <property type="protein sequence ID" value="GBC97962.1"/>
    <property type="molecule type" value="Genomic_DNA"/>
</dbReference>
<name>A0A2H5X9U8_9BACT</name>
<dbReference type="GO" id="GO:0008948">
    <property type="term" value="F:oxaloacetate decarboxylase activity"/>
    <property type="evidence" value="ECO:0007669"/>
    <property type="project" value="TreeGrafter"/>
</dbReference>
<dbReference type="SUPFAM" id="SSF89562">
    <property type="entry name" value="RraA-like"/>
    <property type="match status" value="1"/>
</dbReference>
<dbReference type="GO" id="GO:0047443">
    <property type="term" value="F:4-hydroxy-4-methyl-2-oxoglutarate aldolase activity"/>
    <property type="evidence" value="ECO:0007669"/>
    <property type="project" value="TreeGrafter"/>
</dbReference>
<sequence>MADIGWDYGMPLDELCARYRRLYSGPIYDVLERRGLPNQVLHPSIKPIRPDMVVAGAAVTVKAVMRPRREGEHPPNPIDGVFPGSVIVYSSEEQASAHFGELTAHACAAKGCVGVVVDGGLRDSTKQLQISAWRPWAAFCRYTSPIELAARQRILEINQPIFMSGSLTSVVEVRPYDFVFGDLDGVIIVPREIAVEVLLEAEDIVQRESQAREELKRGASFHDIGQKYRVG</sequence>
<evidence type="ECO:0000256" key="2">
    <source>
        <dbReference type="PIRSR" id="PIRSR605493-1"/>
    </source>
</evidence>
<protein>
    <recommendedName>
        <fullName evidence="1">Regulator of ribonuclease activity homolog</fullName>
    </recommendedName>
</protein>
<dbReference type="Gene3D" id="3.50.30.40">
    <property type="entry name" value="Ribonuclease E inhibitor RraA/RraA-like"/>
    <property type="match status" value="1"/>
</dbReference>
<comment type="caution">
    <text evidence="3">The sequence shown here is derived from an EMBL/GenBank/DDBJ whole genome shotgun (WGS) entry which is preliminary data.</text>
</comment>
<proteinExistence type="predicted"/>
<keyword evidence="2" id="KW-0460">Magnesium</keyword>
<dbReference type="AlphaFoldDB" id="A0A2H5X9U8"/>
<evidence type="ECO:0000313" key="4">
    <source>
        <dbReference type="Proteomes" id="UP000236173"/>
    </source>
</evidence>
<reference evidence="4" key="1">
    <citation type="submission" date="2017-09" db="EMBL/GenBank/DDBJ databases">
        <title>Metaegenomics of thermophilic ammonia-oxidizing enrichment culture.</title>
        <authorList>
            <person name="Kato S."/>
            <person name="Suzuki K."/>
        </authorList>
    </citation>
    <scope>NUCLEOTIDE SEQUENCE [LARGE SCALE GENOMIC DNA]</scope>
</reference>
<keyword evidence="2" id="KW-0479">Metal-binding</keyword>
<dbReference type="PANTHER" id="PTHR33254:SF4">
    <property type="entry name" value="4-HYDROXY-4-METHYL-2-OXOGLUTARATE ALDOLASE 3-RELATED"/>
    <property type="match status" value="1"/>
</dbReference>
<accession>A0A2H5X9U8</accession>
<evidence type="ECO:0000313" key="3">
    <source>
        <dbReference type="EMBL" id="GBC97962.1"/>
    </source>
</evidence>